<dbReference type="InterPro" id="IPR002067">
    <property type="entry name" value="MCP"/>
</dbReference>
<evidence type="ECO:0000256" key="1">
    <source>
        <dbReference type="ARBA" id="ARBA00004141"/>
    </source>
</evidence>
<dbReference type="PROSITE" id="PS50920">
    <property type="entry name" value="SOLCAR"/>
    <property type="match status" value="3"/>
</dbReference>
<evidence type="ECO:0000256" key="7">
    <source>
        <dbReference type="PROSITE-ProRule" id="PRU00282"/>
    </source>
</evidence>
<dbReference type="EMBL" id="VSWD01000006">
    <property type="protein sequence ID" value="KAK3099704.1"/>
    <property type="molecule type" value="Genomic_DNA"/>
</dbReference>
<evidence type="ECO:0000256" key="6">
    <source>
        <dbReference type="ARBA" id="ARBA00023136"/>
    </source>
</evidence>
<evidence type="ECO:0000313" key="11">
    <source>
        <dbReference type="Proteomes" id="UP001186944"/>
    </source>
</evidence>
<feature type="repeat" description="Solcar" evidence="7">
    <location>
        <begin position="201"/>
        <end position="295"/>
    </location>
</feature>
<keyword evidence="5" id="KW-0677">Repeat</keyword>
<keyword evidence="11" id="KW-1185">Reference proteome</keyword>
<dbReference type="GO" id="GO:0055085">
    <property type="term" value="P:transmembrane transport"/>
    <property type="evidence" value="ECO:0007669"/>
    <property type="project" value="InterPro"/>
</dbReference>
<dbReference type="InterPro" id="IPR023395">
    <property type="entry name" value="MCP_dom_sf"/>
</dbReference>
<evidence type="ECO:0000256" key="5">
    <source>
        <dbReference type="ARBA" id="ARBA00022737"/>
    </source>
</evidence>
<feature type="repeat" description="Solcar" evidence="7">
    <location>
        <begin position="102"/>
        <end position="191"/>
    </location>
</feature>
<comment type="subcellular location">
    <subcellularLocation>
        <location evidence="1">Membrane</location>
        <topology evidence="1">Multi-pass membrane protein</topology>
    </subcellularLocation>
</comment>
<keyword evidence="9" id="KW-1133">Transmembrane helix</keyword>
<feature type="transmembrane region" description="Helical" evidence="9">
    <location>
        <begin position="166"/>
        <end position="187"/>
    </location>
</feature>
<reference evidence="10" key="1">
    <citation type="submission" date="2019-08" db="EMBL/GenBank/DDBJ databases">
        <title>The improved chromosome-level genome for the pearl oyster Pinctada fucata martensii using PacBio sequencing and Hi-C.</title>
        <authorList>
            <person name="Zheng Z."/>
        </authorList>
    </citation>
    <scope>NUCLEOTIDE SEQUENCE</scope>
    <source>
        <strain evidence="10">ZZ-2019</strain>
        <tissue evidence="10">Adductor muscle</tissue>
    </source>
</reference>
<keyword evidence="3 8" id="KW-0813">Transport</keyword>
<comment type="similarity">
    <text evidence="2 8">Belongs to the mitochondrial carrier (TC 2.A.29) family.</text>
</comment>
<keyword evidence="4 7" id="KW-0812">Transmembrane</keyword>
<feature type="transmembrane region" description="Helical" evidence="9">
    <location>
        <begin position="207"/>
        <end position="227"/>
    </location>
</feature>
<proteinExistence type="inferred from homology"/>
<evidence type="ECO:0000256" key="4">
    <source>
        <dbReference type="ARBA" id="ARBA00022692"/>
    </source>
</evidence>
<organism evidence="10 11">
    <name type="scientific">Pinctada imbricata</name>
    <name type="common">Atlantic pearl-oyster</name>
    <name type="synonym">Pinctada martensii</name>
    <dbReference type="NCBI Taxonomy" id="66713"/>
    <lineage>
        <taxon>Eukaryota</taxon>
        <taxon>Metazoa</taxon>
        <taxon>Spiralia</taxon>
        <taxon>Lophotrochozoa</taxon>
        <taxon>Mollusca</taxon>
        <taxon>Bivalvia</taxon>
        <taxon>Autobranchia</taxon>
        <taxon>Pteriomorphia</taxon>
        <taxon>Pterioida</taxon>
        <taxon>Pterioidea</taxon>
        <taxon>Pteriidae</taxon>
        <taxon>Pinctada</taxon>
    </lineage>
</organism>
<name>A0AA88Y7R3_PINIB</name>
<feature type="repeat" description="Solcar" evidence="7">
    <location>
        <begin position="13"/>
        <end position="94"/>
    </location>
</feature>
<dbReference type="GO" id="GO:0016020">
    <property type="term" value="C:membrane"/>
    <property type="evidence" value="ECO:0007669"/>
    <property type="project" value="UniProtKB-SubCell"/>
</dbReference>
<evidence type="ECO:0000256" key="3">
    <source>
        <dbReference type="ARBA" id="ARBA00022448"/>
    </source>
</evidence>
<dbReference type="Proteomes" id="UP001186944">
    <property type="component" value="Unassembled WGS sequence"/>
</dbReference>
<dbReference type="AlphaFoldDB" id="A0AA88Y7R3"/>
<protein>
    <submittedName>
        <fullName evidence="10">Uncharacterized protein</fullName>
    </submittedName>
</protein>
<comment type="caution">
    <text evidence="10">The sequence shown here is derived from an EMBL/GenBank/DDBJ whole genome shotgun (WGS) entry which is preliminary data.</text>
</comment>
<keyword evidence="6 7" id="KW-0472">Membrane</keyword>
<accession>A0AA88Y7R3</accession>
<evidence type="ECO:0000256" key="9">
    <source>
        <dbReference type="SAM" id="Phobius"/>
    </source>
</evidence>
<evidence type="ECO:0000256" key="8">
    <source>
        <dbReference type="RuleBase" id="RU000488"/>
    </source>
</evidence>
<dbReference type="Gene3D" id="1.50.40.10">
    <property type="entry name" value="Mitochondrial carrier domain"/>
    <property type="match status" value="1"/>
</dbReference>
<sequence length="347" mass="39013">MTHGTDHRLTNTQSFLCFGASGVISRTIVAPADVLRTLTQVGVSHSKKGLSELASFLLKMEGVKGFFKGNFTGCLKLIPYSVTQYLVYKRIRWTICDDLGRLSILGTATAGTGAGMTATIVTYPIDMIKTRLILQPLHPHTPSYKGLASAVTKIYKMEGLFAMYRGLCPTLVACVPFAFTSFLTYEVLDRVWLKRHDNTKISPNEVLIQGTVATTVSYIITFPFDVIRRMMQARSPKLPKNGGVDLQFQTARQCGKALLLRYGVKGLWRGLFPALLKVIPYHSIQYLTYECCKRGFLYQNGYILSPFQELDPLIDQNLEVDELQEIQDYDITGHIEHLESSRTDYEQ</sequence>
<dbReference type="PRINTS" id="PR00926">
    <property type="entry name" value="MITOCARRIER"/>
</dbReference>
<evidence type="ECO:0000313" key="10">
    <source>
        <dbReference type="EMBL" id="KAK3099704.1"/>
    </source>
</evidence>
<dbReference type="SUPFAM" id="SSF103506">
    <property type="entry name" value="Mitochondrial carrier"/>
    <property type="match status" value="1"/>
</dbReference>
<dbReference type="Pfam" id="PF00153">
    <property type="entry name" value="Mito_carr"/>
    <property type="match status" value="3"/>
</dbReference>
<dbReference type="PANTHER" id="PTHR24089">
    <property type="entry name" value="SOLUTE CARRIER FAMILY 25"/>
    <property type="match status" value="1"/>
</dbReference>
<evidence type="ECO:0000256" key="2">
    <source>
        <dbReference type="ARBA" id="ARBA00006375"/>
    </source>
</evidence>
<gene>
    <name evidence="10" type="ORF">FSP39_008315</name>
</gene>
<dbReference type="InterPro" id="IPR018108">
    <property type="entry name" value="MCP_transmembrane"/>
</dbReference>